<dbReference type="EMBL" id="ML987198">
    <property type="protein sequence ID" value="KAF2246552.1"/>
    <property type="molecule type" value="Genomic_DNA"/>
</dbReference>
<reference evidence="1" key="1">
    <citation type="journal article" date="2020" name="Stud. Mycol.">
        <title>101 Dothideomycetes genomes: a test case for predicting lifestyles and emergence of pathogens.</title>
        <authorList>
            <person name="Haridas S."/>
            <person name="Albert R."/>
            <person name="Binder M."/>
            <person name="Bloem J."/>
            <person name="Labutti K."/>
            <person name="Salamov A."/>
            <person name="Andreopoulos B."/>
            <person name="Baker S."/>
            <person name="Barry K."/>
            <person name="Bills G."/>
            <person name="Bluhm B."/>
            <person name="Cannon C."/>
            <person name="Castanera R."/>
            <person name="Culley D."/>
            <person name="Daum C."/>
            <person name="Ezra D."/>
            <person name="Gonzalez J."/>
            <person name="Henrissat B."/>
            <person name="Kuo A."/>
            <person name="Liang C."/>
            <person name="Lipzen A."/>
            <person name="Lutzoni F."/>
            <person name="Magnuson J."/>
            <person name="Mondo S."/>
            <person name="Nolan M."/>
            <person name="Ohm R."/>
            <person name="Pangilinan J."/>
            <person name="Park H.-J."/>
            <person name="Ramirez L."/>
            <person name="Alfaro M."/>
            <person name="Sun H."/>
            <person name="Tritt A."/>
            <person name="Yoshinaga Y."/>
            <person name="Zwiers L.-H."/>
            <person name="Turgeon B."/>
            <person name="Goodwin S."/>
            <person name="Spatafora J."/>
            <person name="Crous P."/>
            <person name="Grigoriev I."/>
        </authorList>
    </citation>
    <scope>NUCLEOTIDE SEQUENCE</scope>
    <source>
        <strain evidence="1">CBS 122368</strain>
    </source>
</reference>
<gene>
    <name evidence="1" type="ORF">BU26DRAFT_48622</name>
</gene>
<evidence type="ECO:0000313" key="2">
    <source>
        <dbReference type="Proteomes" id="UP000800094"/>
    </source>
</evidence>
<dbReference type="GeneID" id="54579241"/>
<proteinExistence type="predicted"/>
<evidence type="ECO:0000313" key="1">
    <source>
        <dbReference type="EMBL" id="KAF2246552.1"/>
    </source>
</evidence>
<dbReference type="RefSeq" id="XP_033681556.1">
    <property type="nucleotide sequence ID" value="XM_033825911.1"/>
</dbReference>
<accession>A0A6A6I9E0</accession>
<name>A0A6A6I9E0_9PLEO</name>
<dbReference type="Proteomes" id="UP000800094">
    <property type="component" value="Unassembled WGS sequence"/>
</dbReference>
<keyword evidence="2" id="KW-1185">Reference proteome</keyword>
<organism evidence="1 2">
    <name type="scientific">Trematosphaeria pertusa</name>
    <dbReference type="NCBI Taxonomy" id="390896"/>
    <lineage>
        <taxon>Eukaryota</taxon>
        <taxon>Fungi</taxon>
        <taxon>Dikarya</taxon>
        <taxon>Ascomycota</taxon>
        <taxon>Pezizomycotina</taxon>
        <taxon>Dothideomycetes</taxon>
        <taxon>Pleosporomycetidae</taxon>
        <taxon>Pleosporales</taxon>
        <taxon>Massarineae</taxon>
        <taxon>Trematosphaeriaceae</taxon>
        <taxon>Trematosphaeria</taxon>
    </lineage>
</organism>
<sequence>MIEREQYPWTDWDHNPFFSGCDLISPMKILRALIPKHCLLFLVRSATTHQHLSSLPSEVLRLPLEATSDRQKGCLLISLSLSPLLFDMADCPGIHAQLGVGLWQLRITPDSYNGRAASVSCRPPPDFIPVRRSYCATPPSDKYAAPKTYRLRTH</sequence>
<protein>
    <submittedName>
        <fullName evidence="1">Uncharacterized protein</fullName>
    </submittedName>
</protein>
<dbReference type="AlphaFoldDB" id="A0A6A6I9E0"/>